<evidence type="ECO:0000313" key="3">
    <source>
        <dbReference type="EMBL" id="RLL94255.1"/>
    </source>
</evidence>
<evidence type="ECO:0000256" key="1">
    <source>
        <dbReference type="SAM" id="MobiDB-lite"/>
    </source>
</evidence>
<proteinExistence type="predicted"/>
<evidence type="ECO:0000259" key="2">
    <source>
        <dbReference type="Pfam" id="PF24855"/>
    </source>
</evidence>
<dbReference type="AlphaFoldDB" id="A0A229WZV6"/>
<dbReference type="EMBL" id="NIDN02000220">
    <property type="protein sequence ID" value="RLL94255.1"/>
    <property type="molecule type" value="Genomic_DNA"/>
</dbReference>
<feature type="domain" description="DUF7729" evidence="2">
    <location>
        <begin position="162"/>
        <end position="368"/>
    </location>
</feature>
<dbReference type="Pfam" id="PF24855">
    <property type="entry name" value="DUF7729"/>
    <property type="match status" value="1"/>
</dbReference>
<dbReference type="PANTHER" id="PTHR39460">
    <property type="entry name" value="EXPRESSED PROTEIN"/>
    <property type="match status" value="1"/>
</dbReference>
<dbReference type="OrthoDB" id="2564812at2759"/>
<reference evidence="3 4" key="1">
    <citation type="submission" date="2018-08" db="EMBL/GenBank/DDBJ databases">
        <title>Draft genome sequences of two Aspergillus turcosus clinical strains isolated from bronchoalveolar lavage fluid: one azole-susceptible and the other azole-resistant.</title>
        <authorList>
            <person name="Parent-Michaud M."/>
            <person name="Dufresne P.J."/>
            <person name="Fournier E."/>
            <person name="Martineau C."/>
            <person name="Moreira S."/>
            <person name="Perkins V."/>
            <person name="De Repentigny L."/>
            <person name="Dufresne S.F."/>
        </authorList>
    </citation>
    <scope>NUCLEOTIDE SEQUENCE [LARGE SCALE GENOMIC DNA]</scope>
    <source>
        <strain evidence="3">HMR AF 1038</strain>
    </source>
</reference>
<dbReference type="PANTHER" id="PTHR39460:SF1">
    <property type="entry name" value="C6 TRANSCRIPTION FACTOR"/>
    <property type="match status" value="1"/>
</dbReference>
<sequence>MATSFVQFSANMKSFLHSSPYRSSRPSQRGEVDVRSASCASCAGTWRHRQSRNPKLTSRFSTLVTLLMALLVSSLVSASAVPDVSQPLPHGMFLSRTEASPNGESVTGDHLDGQEGQGQFRYGETWVIESSLDNEAATLPILVAPEEDTPSLHARSDSSTDSLPTAFDTNLSNNFTTESCPKFFNAFLSNSTITDCYPISLLLHDSTSFFHTLTSATATSHVLDLSCAASADTCTSIFNRLAINLLKDDACGKDYKLGNPLVTDAYTGFITYEPVRRAACLTNPATNDYCFVDAVTNASAPQNFDTYSIPWGYSIVSPPWPTCNECLQASMDVFSRWAQVEGQPLDTSYLPSALALNRHCGGNFANVNITVGSEKSAVTAGAGAAAVDLRLVAWTVALVAFLV</sequence>
<dbReference type="Proteomes" id="UP000215289">
    <property type="component" value="Unassembled WGS sequence"/>
</dbReference>
<keyword evidence="4" id="KW-1185">Reference proteome</keyword>
<feature type="region of interest" description="Disordered" evidence="1">
    <location>
        <begin position="94"/>
        <end position="115"/>
    </location>
</feature>
<protein>
    <recommendedName>
        <fullName evidence="2">DUF7729 domain-containing protein</fullName>
    </recommendedName>
</protein>
<organism evidence="3 4">
    <name type="scientific">Aspergillus turcosus</name>
    <dbReference type="NCBI Taxonomy" id="1245748"/>
    <lineage>
        <taxon>Eukaryota</taxon>
        <taxon>Fungi</taxon>
        <taxon>Dikarya</taxon>
        <taxon>Ascomycota</taxon>
        <taxon>Pezizomycotina</taxon>
        <taxon>Eurotiomycetes</taxon>
        <taxon>Eurotiomycetidae</taxon>
        <taxon>Eurotiales</taxon>
        <taxon>Aspergillaceae</taxon>
        <taxon>Aspergillus</taxon>
        <taxon>Aspergillus subgen. Fumigati</taxon>
    </lineage>
</organism>
<dbReference type="InterPro" id="IPR056146">
    <property type="entry name" value="DUF7729"/>
</dbReference>
<name>A0A229WZV6_9EURO</name>
<accession>A0A229WZV6</accession>
<gene>
    <name evidence="3" type="ORF">CFD26_103632</name>
</gene>
<comment type="caution">
    <text evidence="3">The sequence shown here is derived from an EMBL/GenBank/DDBJ whole genome shotgun (WGS) entry which is preliminary data.</text>
</comment>
<evidence type="ECO:0000313" key="4">
    <source>
        <dbReference type="Proteomes" id="UP000215289"/>
    </source>
</evidence>